<accession>A0AAN8WSS1</accession>
<dbReference type="Proteomes" id="UP001381693">
    <property type="component" value="Unassembled WGS sequence"/>
</dbReference>
<evidence type="ECO:0000256" key="1">
    <source>
        <dbReference type="SAM" id="MobiDB-lite"/>
    </source>
</evidence>
<feature type="region of interest" description="Disordered" evidence="1">
    <location>
        <begin position="73"/>
        <end position="92"/>
    </location>
</feature>
<gene>
    <name evidence="2" type="ORF">SK128_027274</name>
</gene>
<comment type="caution">
    <text evidence="2">The sequence shown here is derived from an EMBL/GenBank/DDBJ whole genome shotgun (WGS) entry which is preliminary data.</text>
</comment>
<reference evidence="2 3" key="1">
    <citation type="submission" date="2023-11" db="EMBL/GenBank/DDBJ databases">
        <title>Halocaridina rubra genome assembly.</title>
        <authorList>
            <person name="Smith C."/>
        </authorList>
    </citation>
    <scope>NUCLEOTIDE SEQUENCE [LARGE SCALE GENOMIC DNA]</scope>
    <source>
        <strain evidence="2">EP-1</strain>
        <tissue evidence="2">Whole</tissue>
    </source>
</reference>
<evidence type="ECO:0000313" key="3">
    <source>
        <dbReference type="Proteomes" id="UP001381693"/>
    </source>
</evidence>
<keyword evidence="3" id="KW-1185">Reference proteome</keyword>
<dbReference type="EMBL" id="JAXCGZ010014149">
    <property type="protein sequence ID" value="KAK7071625.1"/>
    <property type="molecule type" value="Genomic_DNA"/>
</dbReference>
<protein>
    <submittedName>
        <fullName evidence="2">Uncharacterized protein</fullName>
    </submittedName>
</protein>
<sequence>MGIVMERKRKTYLTVEEILEKLYEEDEGQMESADFVIIPPDVDELTDEDEEPDDNIGEATVRDVSGTLELHIESKISQKQDEKPPRESCRDEYAEFSLSGSSSSGLLILIKKV</sequence>
<dbReference type="AlphaFoldDB" id="A0AAN8WSS1"/>
<name>A0AAN8WSS1_HALRR</name>
<evidence type="ECO:0000313" key="2">
    <source>
        <dbReference type="EMBL" id="KAK7071625.1"/>
    </source>
</evidence>
<proteinExistence type="predicted"/>
<organism evidence="2 3">
    <name type="scientific">Halocaridina rubra</name>
    <name type="common">Hawaiian red shrimp</name>
    <dbReference type="NCBI Taxonomy" id="373956"/>
    <lineage>
        <taxon>Eukaryota</taxon>
        <taxon>Metazoa</taxon>
        <taxon>Ecdysozoa</taxon>
        <taxon>Arthropoda</taxon>
        <taxon>Crustacea</taxon>
        <taxon>Multicrustacea</taxon>
        <taxon>Malacostraca</taxon>
        <taxon>Eumalacostraca</taxon>
        <taxon>Eucarida</taxon>
        <taxon>Decapoda</taxon>
        <taxon>Pleocyemata</taxon>
        <taxon>Caridea</taxon>
        <taxon>Atyoidea</taxon>
        <taxon>Atyidae</taxon>
        <taxon>Halocaridina</taxon>
    </lineage>
</organism>